<dbReference type="PANTHER" id="PTHR14859:SF15">
    <property type="entry name" value="ENDONUCLEASE_EXONUCLEASE_PHOSPHATASE DOMAIN-CONTAINING PROTEIN"/>
    <property type="match status" value="1"/>
</dbReference>
<dbReference type="Gene3D" id="3.60.10.10">
    <property type="entry name" value="Endonuclease/exonuclease/phosphatase"/>
    <property type="match status" value="1"/>
</dbReference>
<evidence type="ECO:0000259" key="1">
    <source>
        <dbReference type="Pfam" id="PF03372"/>
    </source>
</evidence>
<gene>
    <name evidence="2" type="ORF">JMUB3870_1857</name>
    <name evidence="3" type="ORF">JMUB3935_1928</name>
</gene>
<proteinExistence type="predicted"/>
<organism evidence="2 5">
    <name type="scientific">Leptotrichia trevisanii</name>
    <dbReference type="NCBI Taxonomy" id="109328"/>
    <lineage>
        <taxon>Bacteria</taxon>
        <taxon>Fusobacteriati</taxon>
        <taxon>Fusobacteriota</taxon>
        <taxon>Fusobacteriia</taxon>
        <taxon>Fusobacteriales</taxon>
        <taxon>Leptotrichiaceae</taxon>
        <taxon>Leptotrichia</taxon>
    </lineage>
</organism>
<protein>
    <submittedName>
        <fullName evidence="2">Endonuclease/exonuclease/phosphatase</fullName>
    </submittedName>
</protein>
<reference evidence="2 5" key="1">
    <citation type="submission" date="2019-07" db="EMBL/GenBank/DDBJ databases">
        <title>Complete Genome Sequence of Leptotrichia trevisanii Strain JMUB3870.</title>
        <authorList>
            <person name="Watanabe S."/>
            <person name="Cui L."/>
        </authorList>
    </citation>
    <scope>NUCLEOTIDE SEQUENCE [LARGE SCALE GENOMIC DNA]</scope>
    <source>
        <strain evidence="2 5">JMUB3870</strain>
    </source>
</reference>
<keyword evidence="5" id="KW-1185">Reference proteome</keyword>
<dbReference type="Pfam" id="PF03372">
    <property type="entry name" value="Exo_endo_phos"/>
    <property type="match status" value="1"/>
</dbReference>
<evidence type="ECO:0000313" key="5">
    <source>
        <dbReference type="Proteomes" id="UP000422644"/>
    </source>
</evidence>
<dbReference type="InterPro" id="IPR005135">
    <property type="entry name" value="Endo/exonuclease/phosphatase"/>
</dbReference>
<name>A0A510K3G7_9FUSO</name>
<sequence>MKFLLYNIRYGTGKYLNQPFKHIRGYLGRSVRHIYRIGKFINKYKPDIVGLVEVDLGSFRMYSRNQATLLGRITRNNNVYQYKYEEDSNYMKFPMVRKQGNALLCKNPIVREEFHYLDVGMKKLIIEVETKDVIVFLVHLALVGKTRQKQIVQLYNLVKNCKKPVIVAGDFNVFWGEEEIEMFLQASNLKNVNTRKDPTFPSWNPKRELDFILCSQEIKVNSYKVIQTQLSDHLPILVDFEIVPDFSKNKTL</sequence>
<keyword evidence="2" id="KW-0540">Nuclease</keyword>
<accession>A0A510K3G7</accession>
<dbReference type="RefSeq" id="WP_026748376.1">
    <property type="nucleotide sequence ID" value="NZ_AP019831.1"/>
</dbReference>
<keyword evidence="2" id="KW-0255">Endonuclease</keyword>
<evidence type="ECO:0000313" key="4">
    <source>
        <dbReference type="Proteomes" id="UP000321378"/>
    </source>
</evidence>
<dbReference type="EMBL" id="AP019831">
    <property type="protein sequence ID" value="BBM45737.1"/>
    <property type="molecule type" value="Genomic_DNA"/>
</dbReference>
<dbReference type="Proteomes" id="UP000321378">
    <property type="component" value="Chromosome"/>
</dbReference>
<dbReference type="STRING" id="1122173.GCA_000482505_01878"/>
<dbReference type="GO" id="GO:0006506">
    <property type="term" value="P:GPI anchor biosynthetic process"/>
    <property type="evidence" value="ECO:0007669"/>
    <property type="project" value="TreeGrafter"/>
</dbReference>
<dbReference type="GO" id="GO:0016020">
    <property type="term" value="C:membrane"/>
    <property type="evidence" value="ECO:0007669"/>
    <property type="project" value="GOC"/>
</dbReference>
<dbReference type="OrthoDB" id="155529at2"/>
<dbReference type="PANTHER" id="PTHR14859">
    <property type="entry name" value="CALCOFLUOR WHITE HYPERSENSITIVE PROTEIN PRECURSOR"/>
    <property type="match status" value="1"/>
</dbReference>
<feature type="domain" description="Endonuclease/exonuclease/phosphatase" evidence="1">
    <location>
        <begin position="30"/>
        <end position="233"/>
    </location>
</feature>
<dbReference type="InterPro" id="IPR051916">
    <property type="entry name" value="GPI-anchor_lipid_remodeler"/>
</dbReference>
<reference evidence="3 4" key="2">
    <citation type="submission" date="2019-07" db="EMBL/GenBank/DDBJ databases">
        <title>Complete Genome Sequence of Leptotrichia trevisanii Strain JMUB3935.</title>
        <authorList>
            <person name="Watanabe S."/>
            <person name="Cui L."/>
        </authorList>
    </citation>
    <scope>NUCLEOTIDE SEQUENCE [LARGE SCALE GENOMIC DNA]</scope>
    <source>
        <strain evidence="3 4">JMUB3935</strain>
    </source>
</reference>
<dbReference type="GO" id="GO:0004527">
    <property type="term" value="F:exonuclease activity"/>
    <property type="evidence" value="ECO:0007669"/>
    <property type="project" value="UniProtKB-KW"/>
</dbReference>
<keyword evidence="2" id="KW-0378">Hydrolase</keyword>
<evidence type="ECO:0000313" key="2">
    <source>
        <dbReference type="EMBL" id="BBM45737.1"/>
    </source>
</evidence>
<dbReference type="EMBL" id="AP019840">
    <property type="protein sequence ID" value="BBM52948.1"/>
    <property type="molecule type" value="Genomic_DNA"/>
</dbReference>
<keyword evidence="2" id="KW-0269">Exonuclease</keyword>
<dbReference type="GO" id="GO:0004519">
    <property type="term" value="F:endonuclease activity"/>
    <property type="evidence" value="ECO:0007669"/>
    <property type="project" value="UniProtKB-KW"/>
</dbReference>
<dbReference type="Proteomes" id="UP000422644">
    <property type="component" value="Chromosome"/>
</dbReference>
<evidence type="ECO:0000313" key="3">
    <source>
        <dbReference type="EMBL" id="BBM52948.1"/>
    </source>
</evidence>
<dbReference type="AlphaFoldDB" id="A0A510K3G7"/>
<dbReference type="InterPro" id="IPR036691">
    <property type="entry name" value="Endo/exonu/phosph_ase_sf"/>
</dbReference>
<dbReference type="SUPFAM" id="SSF56219">
    <property type="entry name" value="DNase I-like"/>
    <property type="match status" value="1"/>
</dbReference>